<accession>A0A4S9BG22</accession>
<dbReference type="PANTHER" id="PTHR46910:SF9">
    <property type="entry name" value="MISCELLANEOUS ZN(II)2CYS6 TRANSCRIPTION FACTOR (EUROFUNG)"/>
    <property type="match status" value="1"/>
</dbReference>
<feature type="compositionally biased region" description="Basic and acidic residues" evidence="2">
    <location>
        <begin position="75"/>
        <end position="85"/>
    </location>
</feature>
<dbReference type="Pfam" id="PF04082">
    <property type="entry name" value="Fungal_trans"/>
    <property type="match status" value="1"/>
</dbReference>
<protein>
    <recommendedName>
        <fullName evidence="3">Xylanolytic transcriptional activator regulatory domain-containing protein</fullName>
    </recommendedName>
</protein>
<evidence type="ECO:0000256" key="2">
    <source>
        <dbReference type="SAM" id="MobiDB-lite"/>
    </source>
</evidence>
<evidence type="ECO:0000313" key="4">
    <source>
        <dbReference type="EMBL" id="THW92241.1"/>
    </source>
</evidence>
<evidence type="ECO:0000313" key="5">
    <source>
        <dbReference type="Proteomes" id="UP000304928"/>
    </source>
</evidence>
<gene>
    <name evidence="4" type="ORF">D6D15_03298</name>
</gene>
<keyword evidence="1" id="KW-0539">Nucleus</keyword>
<dbReference type="SMART" id="SM00906">
    <property type="entry name" value="Fungal_trans"/>
    <property type="match status" value="1"/>
</dbReference>
<dbReference type="GO" id="GO:0006351">
    <property type="term" value="P:DNA-templated transcription"/>
    <property type="evidence" value="ECO:0007669"/>
    <property type="project" value="InterPro"/>
</dbReference>
<dbReference type="GO" id="GO:0003700">
    <property type="term" value="F:DNA-binding transcription factor activity"/>
    <property type="evidence" value="ECO:0007669"/>
    <property type="project" value="InterPro"/>
</dbReference>
<dbReference type="PANTHER" id="PTHR46910">
    <property type="entry name" value="TRANSCRIPTION FACTOR PDR1"/>
    <property type="match status" value="1"/>
</dbReference>
<feature type="compositionally biased region" description="Basic and acidic residues" evidence="2">
    <location>
        <begin position="53"/>
        <end position="67"/>
    </location>
</feature>
<proteinExistence type="predicted"/>
<dbReference type="InterPro" id="IPR007219">
    <property type="entry name" value="XnlR_reg_dom"/>
</dbReference>
<feature type="region of interest" description="Disordered" evidence="2">
    <location>
        <begin position="37"/>
        <end position="99"/>
    </location>
</feature>
<dbReference type="EMBL" id="QZAR01000039">
    <property type="protein sequence ID" value="THW92241.1"/>
    <property type="molecule type" value="Genomic_DNA"/>
</dbReference>
<dbReference type="GO" id="GO:0008270">
    <property type="term" value="F:zinc ion binding"/>
    <property type="evidence" value="ECO:0007669"/>
    <property type="project" value="InterPro"/>
</dbReference>
<sequence length="700" mass="78976">MKTCCKRDGNHARAKTPPGSQVNKLSFLIANFNFSQTPRSMTDAPAPLTTKSAESRPGRARDGDYRPPTKRRRHESQDRQRREIGLMRQSDGTNAPSFVGSSSGIHFVRSVYQALTKSQSRVHIPPQTPDQNIVPGEEDQLDETIPYSSKNLWSPNEIAAADGEDLGYDFETLQTWSESYFENWHTAYPFIHAPSILEYLEQEVRLNNLENLHGHQSPRFTIIRSIMSISLADRRQSGHRSTQPIPASLIFKSFKEAMESVQDMLFLPTSIEALQAVVSVQLFLVSMLRLNGASRLGGMIVRMTFQMGLHRCPTRYAGFDTEQAELRRRLFWTIYCIDRHLCQSLGLPLTIRDDDVDVCYFDDEKHSAENRHGTIMDDRLRVLNFLTRHASIKGQIMELRNKSVHQRTANRDQATLISARIDKWANDLQYTLEASEHGETGDVNKLHQAILLVLQHESAISLNRPLLALERHTSEYMAALQTCIRASRSTITILHGYLKNTTTQDISSSTPAPLLWPSLTWCVWMSAFIVLHAAIEGEMPKPVARRLADQSVEVLRQLALRGSVWPNVCAVAIDDLFLRLLLDSAVTTPQSPSIPQSESTQALDHPQTATTLPRNATRYQDFSQQPNLFPQPGRNEQNSLQSHAANVMGPSPSSFDQHVTIPWMSGPDAAAATSNNIFEQFDIPFWMGDDQYSSLLDFEI</sequence>
<reference evidence="4 5" key="1">
    <citation type="submission" date="2018-10" db="EMBL/GenBank/DDBJ databases">
        <title>Fifty Aureobasidium pullulans genomes reveal a recombining polyextremotolerant generalist.</title>
        <authorList>
            <person name="Gostincar C."/>
            <person name="Turk M."/>
            <person name="Zajc J."/>
            <person name="Gunde-Cimerman N."/>
        </authorList>
    </citation>
    <scope>NUCLEOTIDE SEQUENCE [LARGE SCALE GENOMIC DNA]</scope>
    <source>
        <strain evidence="4 5">EXF-10507</strain>
    </source>
</reference>
<dbReference type="InterPro" id="IPR050987">
    <property type="entry name" value="AtrR-like"/>
</dbReference>
<dbReference type="Proteomes" id="UP000304928">
    <property type="component" value="Unassembled WGS sequence"/>
</dbReference>
<dbReference type="AlphaFoldDB" id="A0A4S9BG22"/>
<dbReference type="GO" id="GO:0003677">
    <property type="term" value="F:DNA binding"/>
    <property type="evidence" value="ECO:0007669"/>
    <property type="project" value="InterPro"/>
</dbReference>
<comment type="caution">
    <text evidence="4">The sequence shown here is derived from an EMBL/GenBank/DDBJ whole genome shotgun (WGS) entry which is preliminary data.</text>
</comment>
<dbReference type="CDD" id="cd12148">
    <property type="entry name" value="fungal_TF_MHR"/>
    <property type="match status" value="1"/>
</dbReference>
<feature type="compositionally biased region" description="Polar residues" evidence="2">
    <location>
        <begin position="90"/>
        <end position="99"/>
    </location>
</feature>
<evidence type="ECO:0000259" key="3">
    <source>
        <dbReference type="SMART" id="SM00906"/>
    </source>
</evidence>
<organism evidence="4 5">
    <name type="scientific">Aureobasidium pullulans</name>
    <name type="common">Black yeast</name>
    <name type="synonym">Pullularia pullulans</name>
    <dbReference type="NCBI Taxonomy" id="5580"/>
    <lineage>
        <taxon>Eukaryota</taxon>
        <taxon>Fungi</taxon>
        <taxon>Dikarya</taxon>
        <taxon>Ascomycota</taxon>
        <taxon>Pezizomycotina</taxon>
        <taxon>Dothideomycetes</taxon>
        <taxon>Dothideomycetidae</taxon>
        <taxon>Dothideales</taxon>
        <taxon>Saccotheciaceae</taxon>
        <taxon>Aureobasidium</taxon>
    </lineage>
</organism>
<name>A0A4S9BG22_AURPU</name>
<feature type="domain" description="Xylanolytic transcriptional activator regulatory" evidence="3">
    <location>
        <begin position="293"/>
        <end position="367"/>
    </location>
</feature>
<evidence type="ECO:0000256" key="1">
    <source>
        <dbReference type="ARBA" id="ARBA00023242"/>
    </source>
</evidence>